<reference evidence="2" key="2">
    <citation type="submission" date="2020-07" db="EMBL/GenBank/DDBJ databases">
        <authorList>
            <person name="Vera ALvarez R."/>
            <person name="Arias-Moreno D.M."/>
            <person name="Jimenez-Jacinto V."/>
            <person name="Jimenez-Bremont J.F."/>
            <person name="Swaminathan K."/>
            <person name="Moose S.P."/>
            <person name="Guerrero-Gonzalez M.L."/>
            <person name="Marino-Ramirez L."/>
            <person name="Landsman D."/>
            <person name="Rodriguez-Kessler M."/>
            <person name="Delgado-Sanchez P."/>
        </authorList>
    </citation>
    <scope>NUCLEOTIDE SEQUENCE</scope>
    <source>
        <tissue evidence="2">Cladode</tissue>
    </source>
</reference>
<dbReference type="AlphaFoldDB" id="A0A7C9AXB3"/>
<feature type="transmembrane region" description="Helical" evidence="1">
    <location>
        <begin position="6"/>
        <end position="24"/>
    </location>
</feature>
<keyword evidence="1" id="KW-1133">Transmembrane helix</keyword>
<reference evidence="2" key="1">
    <citation type="journal article" date="2013" name="J. Plant Res.">
        <title>Effect of fungi and light on seed germination of three Opuntia species from semiarid lands of central Mexico.</title>
        <authorList>
            <person name="Delgado-Sanchez P."/>
            <person name="Jimenez-Bremont J.F."/>
            <person name="Guerrero-Gonzalez Mde L."/>
            <person name="Flores J."/>
        </authorList>
    </citation>
    <scope>NUCLEOTIDE SEQUENCE</scope>
    <source>
        <tissue evidence="2">Cladode</tissue>
    </source>
</reference>
<evidence type="ECO:0000256" key="1">
    <source>
        <dbReference type="SAM" id="Phobius"/>
    </source>
</evidence>
<proteinExistence type="predicted"/>
<feature type="transmembrane region" description="Helical" evidence="1">
    <location>
        <begin position="36"/>
        <end position="56"/>
    </location>
</feature>
<sequence>MIRETAVACCVITRSLMFVLLSVLPRLQLHGPLESTLFLLCLSIVYIVSYSCQLMLYLFLVVFIYLISVVNSFGAIIFKLFNYNNVPPLMPLNSLHQELYFMFLWPFELNISYR</sequence>
<accession>A0A7C9AXB3</accession>
<organism evidence="2">
    <name type="scientific">Opuntia streptacantha</name>
    <name type="common">Prickly pear cactus</name>
    <name type="synonym">Opuntia cardona</name>
    <dbReference type="NCBI Taxonomy" id="393608"/>
    <lineage>
        <taxon>Eukaryota</taxon>
        <taxon>Viridiplantae</taxon>
        <taxon>Streptophyta</taxon>
        <taxon>Embryophyta</taxon>
        <taxon>Tracheophyta</taxon>
        <taxon>Spermatophyta</taxon>
        <taxon>Magnoliopsida</taxon>
        <taxon>eudicotyledons</taxon>
        <taxon>Gunneridae</taxon>
        <taxon>Pentapetalae</taxon>
        <taxon>Caryophyllales</taxon>
        <taxon>Cactineae</taxon>
        <taxon>Cactaceae</taxon>
        <taxon>Opuntioideae</taxon>
        <taxon>Opuntia</taxon>
    </lineage>
</organism>
<evidence type="ECO:0000313" key="2">
    <source>
        <dbReference type="EMBL" id="MBA4676095.1"/>
    </source>
</evidence>
<keyword evidence="1" id="KW-0472">Membrane</keyword>
<protein>
    <submittedName>
        <fullName evidence="2">Uncharacterized protein</fullName>
    </submittedName>
</protein>
<dbReference type="EMBL" id="GISG01270044">
    <property type="protein sequence ID" value="MBA4676095.1"/>
    <property type="molecule type" value="Transcribed_RNA"/>
</dbReference>
<name>A0A7C9AXB3_OPUST</name>
<keyword evidence="1" id="KW-0812">Transmembrane</keyword>
<feature type="transmembrane region" description="Helical" evidence="1">
    <location>
        <begin position="62"/>
        <end position="81"/>
    </location>
</feature>